<protein>
    <submittedName>
        <fullName evidence="2">Unannotated protein</fullName>
    </submittedName>
</protein>
<dbReference type="PANTHER" id="PTHR39441:SF1">
    <property type="entry name" value="DUF2252 DOMAIN-CONTAINING PROTEIN"/>
    <property type="match status" value="1"/>
</dbReference>
<proteinExistence type="predicted"/>
<gene>
    <name evidence="2" type="ORF">UFOPK3547_01638</name>
</gene>
<accession>A0A6J6A1B9</accession>
<feature type="region of interest" description="Disordered" evidence="1">
    <location>
        <begin position="1"/>
        <end position="51"/>
    </location>
</feature>
<evidence type="ECO:0000313" key="2">
    <source>
        <dbReference type="EMBL" id="CAB4347309.1"/>
    </source>
</evidence>
<evidence type="ECO:0000256" key="1">
    <source>
        <dbReference type="SAM" id="MobiDB-lite"/>
    </source>
</evidence>
<dbReference type="EMBL" id="CAESAN010000192">
    <property type="protein sequence ID" value="CAB4347309.1"/>
    <property type="molecule type" value="Genomic_DNA"/>
</dbReference>
<dbReference type="AlphaFoldDB" id="A0A6J6A1B9"/>
<organism evidence="2">
    <name type="scientific">freshwater metagenome</name>
    <dbReference type="NCBI Taxonomy" id="449393"/>
    <lineage>
        <taxon>unclassified sequences</taxon>
        <taxon>metagenomes</taxon>
        <taxon>ecological metagenomes</taxon>
    </lineage>
</organism>
<dbReference type="PANTHER" id="PTHR39441">
    <property type="entry name" value="DUF2252 DOMAIN-CONTAINING PROTEIN"/>
    <property type="match status" value="1"/>
</dbReference>
<dbReference type="Pfam" id="PF10009">
    <property type="entry name" value="DUF2252"/>
    <property type="match status" value="1"/>
</dbReference>
<reference evidence="2" key="1">
    <citation type="submission" date="2020-05" db="EMBL/GenBank/DDBJ databases">
        <authorList>
            <person name="Chiriac C."/>
            <person name="Salcher M."/>
            <person name="Ghai R."/>
            <person name="Kavagutti S V."/>
        </authorList>
    </citation>
    <scope>NUCLEOTIDE SEQUENCE</scope>
</reference>
<dbReference type="InterPro" id="IPR018721">
    <property type="entry name" value="DUF2252"/>
</dbReference>
<name>A0A6J6A1B9_9ZZZZ</name>
<sequence>MAKKKKNEEQSEELTSLSPITQAKYKAGKELRKSVPRSAHAEWTAPADRPDPVATLEAQAAQRVPDLVPIRYGRMLVSPGTFYRGGAGIMAWDLAHTPTTEMRTQCCGDAHLLNFGTYAAPDRSLVFDLNDFDETLPASFEWDLKRLVASITIAARDNGIKASEARDAAQATAARYQARMDELAELPFLQVWYERIDMSNILSLVDEHGDKAAAKRIGKVAQKAETKTNLGALSRFAEKTDDGFKIKADPPVVVPIPLGMVKELDKIVDKAFSDYLETLEPDRRIVISRYRRADFARKVVGVGSVGTQAFMMLLMGDSDEDPLFLQFKEAQQSVLAPYAGKSEYKQEGERVVRGQRIMQSASDPFLGWATGTGGAKKHYYMRQLRDMKGSVDTSTMDAVQLARYGALCGGALAHAHARSGDAAMIAGYLGSGATFAESLAAFGDAYADQNERDFEALKAAEKSGRIKVESGI</sequence>